<keyword evidence="2" id="KW-1185">Reference proteome</keyword>
<comment type="caution">
    <text evidence="1">The sequence shown here is derived from an EMBL/GenBank/DDBJ whole genome shotgun (WGS) entry which is preliminary data.</text>
</comment>
<evidence type="ECO:0000313" key="2">
    <source>
        <dbReference type="Proteomes" id="UP000029385"/>
    </source>
</evidence>
<evidence type="ECO:0000313" key="1">
    <source>
        <dbReference type="EMBL" id="KFN40988.1"/>
    </source>
</evidence>
<organism evidence="1 2">
    <name type="scientific">Arenimonas oryziterrae DSM 21050 = YC6267</name>
    <dbReference type="NCBI Taxonomy" id="1121015"/>
    <lineage>
        <taxon>Bacteria</taxon>
        <taxon>Pseudomonadati</taxon>
        <taxon>Pseudomonadota</taxon>
        <taxon>Gammaproteobacteria</taxon>
        <taxon>Lysobacterales</taxon>
        <taxon>Lysobacteraceae</taxon>
        <taxon>Arenimonas</taxon>
    </lineage>
</organism>
<accession>A0A091ALF0</accession>
<name>A0A091ALF0_9GAMM</name>
<protein>
    <submittedName>
        <fullName evidence="1">Uncharacterized protein</fullName>
    </submittedName>
</protein>
<proteinExistence type="predicted"/>
<dbReference type="EMBL" id="AVCI01000045">
    <property type="protein sequence ID" value="KFN40988.1"/>
    <property type="molecule type" value="Genomic_DNA"/>
</dbReference>
<dbReference type="AlphaFoldDB" id="A0A091ALF0"/>
<sequence>MAPAAFASTPTFYANLEFGHANQVSGGEYNYEFLAAFPGSFPPYPPSDFDSADNRALTIGAHFSNPLFVELIVSRAEAEGHEPTIAGSPFTPCPASGNFFGGQCSLRSDFSGEYRSRNVDLIAGWDFKLSPASTLSPYIGARRIKFQDRRIGRDDLGGFVQDQELKTNFDHIGYVIGGRYNLEFAQTWFFGAELQHAHASGKRDRALVLEYPGAFPPGFFYGIRPDDHVGVTQQMARIEIGKHFLFGGQKATISLGYQDQRQGGLDTSQTTATNLAGPNLGAQYVAGYAAMGDRNDDISMRGFYVNFGINQ</sequence>
<dbReference type="STRING" id="1121015.GCA_000420545_00007"/>
<dbReference type="Proteomes" id="UP000029385">
    <property type="component" value="Unassembled WGS sequence"/>
</dbReference>
<reference evidence="1 2" key="1">
    <citation type="submission" date="2013-09" db="EMBL/GenBank/DDBJ databases">
        <title>Genome sequencing of Arenimonas oryziterrae.</title>
        <authorList>
            <person name="Chen F."/>
            <person name="Wang G."/>
        </authorList>
    </citation>
    <scope>NUCLEOTIDE SEQUENCE [LARGE SCALE GENOMIC DNA]</scope>
    <source>
        <strain evidence="1 2">YC6267</strain>
    </source>
</reference>
<gene>
    <name evidence="1" type="ORF">N789_03660</name>
</gene>
<dbReference type="PATRIC" id="fig|1121015.4.peg.2412"/>